<dbReference type="InterPro" id="IPR032710">
    <property type="entry name" value="NTF2-like_dom_sf"/>
</dbReference>
<evidence type="ECO:0000313" key="3">
    <source>
        <dbReference type="Proteomes" id="UP001060275"/>
    </source>
</evidence>
<dbReference type="RefSeq" id="WP_254672958.1">
    <property type="nucleotide sequence ID" value="NZ_JAMWDU010000001.1"/>
</dbReference>
<keyword evidence="3" id="KW-1185">Reference proteome</keyword>
<feature type="domain" description="SnoaL-like" evidence="1">
    <location>
        <begin position="8"/>
        <end position="122"/>
    </location>
</feature>
<comment type="caution">
    <text evidence="2">The sequence shown here is derived from an EMBL/GenBank/DDBJ whole genome shotgun (WGS) entry which is preliminary data.</text>
</comment>
<organism evidence="2 3">
    <name type="scientific">Devosia ureilytica</name>
    <dbReference type="NCBI Taxonomy" id="2952754"/>
    <lineage>
        <taxon>Bacteria</taxon>
        <taxon>Pseudomonadati</taxon>
        <taxon>Pseudomonadota</taxon>
        <taxon>Alphaproteobacteria</taxon>
        <taxon>Hyphomicrobiales</taxon>
        <taxon>Devosiaceae</taxon>
        <taxon>Devosia</taxon>
    </lineage>
</organism>
<dbReference type="AlphaFoldDB" id="A0A9Q4ALE3"/>
<proteinExistence type="predicted"/>
<name>A0A9Q4ALE3_9HYPH</name>
<protein>
    <submittedName>
        <fullName evidence="2">Nuclear transport factor 2 family protein</fullName>
    </submittedName>
</protein>
<sequence length="125" mass="13972">MGFASPQAAMRFYSEVINQHLFDALLQVLSDDVVFWFNSGSHRGIAAARLAFETTWSGIDDERYWLEDMNWLSDDGSCACCIYRFRWQGIVGGAPADGGGRGTTVLRRETAGWVIIHEHLSADPK</sequence>
<dbReference type="InterPro" id="IPR037401">
    <property type="entry name" value="SnoaL-like"/>
</dbReference>
<gene>
    <name evidence="2" type="ORF">NF348_01845</name>
</gene>
<dbReference type="Gene3D" id="3.10.450.50">
    <property type="match status" value="1"/>
</dbReference>
<evidence type="ECO:0000259" key="1">
    <source>
        <dbReference type="Pfam" id="PF13474"/>
    </source>
</evidence>
<evidence type="ECO:0000313" key="2">
    <source>
        <dbReference type="EMBL" id="MCP8885840.1"/>
    </source>
</evidence>
<dbReference type="EMBL" id="JAMWDU010000001">
    <property type="protein sequence ID" value="MCP8885840.1"/>
    <property type="molecule type" value="Genomic_DNA"/>
</dbReference>
<dbReference type="Proteomes" id="UP001060275">
    <property type="component" value="Unassembled WGS sequence"/>
</dbReference>
<dbReference type="SUPFAM" id="SSF54427">
    <property type="entry name" value="NTF2-like"/>
    <property type="match status" value="1"/>
</dbReference>
<reference evidence="2" key="1">
    <citation type="submission" date="2022-06" db="EMBL/GenBank/DDBJ databases">
        <title>Devosia sp. XJ19-45 genome assembly.</title>
        <authorList>
            <person name="Li B."/>
            <person name="Cai M."/>
            <person name="Nie G."/>
            <person name="Li W."/>
        </authorList>
    </citation>
    <scope>NUCLEOTIDE SEQUENCE</scope>
    <source>
        <strain evidence="2">XJ19-45</strain>
    </source>
</reference>
<dbReference type="Pfam" id="PF13474">
    <property type="entry name" value="SnoaL_3"/>
    <property type="match status" value="1"/>
</dbReference>
<accession>A0A9Q4ALE3</accession>